<name>A0A9P4UPL8_9PEZI</name>
<dbReference type="Gene3D" id="3.40.50.1000">
    <property type="entry name" value="HAD superfamily/HAD-like"/>
    <property type="match status" value="1"/>
</dbReference>
<dbReference type="SFLD" id="SFLDG01129">
    <property type="entry name" value="C1.5:_HAD__Beta-PGM__Phosphata"/>
    <property type="match status" value="1"/>
</dbReference>
<dbReference type="PANTHER" id="PTHR43316">
    <property type="entry name" value="HYDROLASE, HALOACID DELAHOGENASE-RELATED"/>
    <property type="match status" value="1"/>
</dbReference>
<dbReference type="SFLD" id="SFLDS00003">
    <property type="entry name" value="Haloacid_Dehalogenase"/>
    <property type="match status" value="1"/>
</dbReference>
<dbReference type="Proteomes" id="UP000799441">
    <property type="component" value="Unassembled WGS sequence"/>
</dbReference>
<dbReference type="NCBIfam" id="TIGR01493">
    <property type="entry name" value="HAD-SF-IA-v2"/>
    <property type="match status" value="1"/>
</dbReference>
<gene>
    <name evidence="2" type="ORF">K431DRAFT_284380</name>
</gene>
<dbReference type="InterPro" id="IPR036412">
    <property type="entry name" value="HAD-like_sf"/>
</dbReference>
<protein>
    <submittedName>
        <fullName evidence="2">Haloacid dehalogenase</fullName>
    </submittedName>
</protein>
<accession>A0A9P4UPL8</accession>
<dbReference type="InterPro" id="IPR023198">
    <property type="entry name" value="PGP-like_dom2"/>
</dbReference>
<dbReference type="Pfam" id="PF00702">
    <property type="entry name" value="Hydrolase"/>
    <property type="match status" value="1"/>
</dbReference>
<sequence length="269" mass="30274">MESVFKDASPKMILFDFMGTCLDWHTPMIPVLTSAFETASKSYGSKPPNREHISAFALRWRQGFFDEVAARSKQDLPLEDIDVTHRRVLDGLLKEESSQNGWTSGMRDECVQQWHKQVAWPDVITALPKLRKQFDIVVLANGTPRLQVDLAKHSGLEFDLLLSSELLGLGKPDLKAYERAVQLMKRDAEECVMVAAHAYDLRAAKKVGIKTVYLQRWTEDPTEDMPAVNSDVDYFIDGRGAVSERGGMEDVVKLLGCSSLKRTRDAISN</sequence>
<evidence type="ECO:0000313" key="2">
    <source>
        <dbReference type="EMBL" id="KAF2721934.1"/>
    </source>
</evidence>
<dbReference type="InterPro" id="IPR006439">
    <property type="entry name" value="HAD-SF_hydro_IA"/>
</dbReference>
<reference evidence="2" key="1">
    <citation type="journal article" date="2020" name="Stud. Mycol.">
        <title>101 Dothideomycetes genomes: a test case for predicting lifestyles and emergence of pathogens.</title>
        <authorList>
            <person name="Haridas S."/>
            <person name="Albert R."/>
            <person name="Binder M."/>
            <person name="Bloem J."/>
            <person name="Labutti K."/>
            <person name="Salamov A."/>
            <person name="Andreopoulos B."/>
            <person name="Baker S."/>
            <person name="Barry K."/>
            <person name="Bills G."/>
            <person name="Bluhm B."/>
            <person name="Cannon C."/>
            <person name="Castanera R."/>
            <person name="Culley D."/>
            <person name="Daum C."/>
            <person name="Ezra D."/>
            <person name="Gonzalez J."/>
            <person name="Henrissat B."/>
            <person name="Kuo A."/>
            <person name="Liang C."/>
            <person name="Lipzen A."/>
            <person name="Lutzoni F."/>
            <person name="Magnuson J."/>
            <person name="Mondo S."/>
            <person name="Nolan M."/>
            <person name="Ohm R."/>
            <person name="Pangilinan J."/>
            <person name="Park H.-J."/>
            <person name="Ramirez L."/>
            <person name="Alfaro M."/>
            <person name="Sun H."/>
            <person name="Tritt A."/>
            <person name="Yoshinaga Y."/>
            <person name="Zwiers L.-H."/>
            <person name="Turgeon B."/>
            <person name="Goodwin S."/>
            <person name="Spatafora J."/>
            <person name="Crous P."/>
            <person name="Grigoriev I."/>
        </authorList>
    </citation>
    <scope>NUCLEOTIDE SEQUENCE</scope>
    <source>
        <strain evidence="2">CBS 116435</strain>
    </source>
</reference>
<proteinExistence type="predicted"/>
<dbReference type="InterPro" id="IPR023214">
    <property type="entry name" value="HAD_sf"/>
</dbReference>
<comment type="caution">
    <text evidence="2">The sequence shown here is derived from an EMBL/GenBank/DDBJ whole genome shotgun (WGS) entry which is preliminary data.</text>
</comment>
<keyword evidence="3" id="KW-1185">Reference proteome</keyword>
<keyword evidence="1" id="KW-0378">Hydrolase</keyword>
<dbReference type="AlphaFoldDB" id="A0A9P4UPL8"/>
<evidence type="ECO:0000313" key="3">
    <source>
        <dbReference type="Proteomes" id="UP000799441"/>
    </source>
</evidence>
<dbReference type="OrthoDB" id="2363873at2759"/>
<dbReference type="PRINTS" id="PR00413">
    <property type="entry name" value="HADHALOGNASE"/>
</dbReference>
<dbReference type="SUPFAM" id="SSF56784">
    <property type="entry name" value="HAD-like"/>
    <property type="match status" value="1"/>
</dbReference>
<dbReference type="NCBIfam" id="TIGR01509">
    <property type="entry name" value="HAD-SF-IA-v3"/>
    <property type="match status" value="1"/>
</dbReference>
<dbReference type="InterPro" id="IPR051540">
    <property type="entry name" value="S-2-haloacid_dehalogenase"/>
</dbReference>
<dbReference type="EMBL" id="MU003786">
    <property type="protein sequence ID" value="KAF2721934.1"/>
    <property type="molecule type" value="Genomic_DNA"/>
</dbReference>
<dbReference type="GO" id="GO:0016791">
    <property type="term" value="F:phosphatase activity"/>
    <property type="evidence" value="ECO:0007669"/>
    <property type="project" value="UniProtKB-ARBA"/>
</dbReference>
<evidence type="ECO:0000256" key="1">
    <source>
        <dbReference type="ARBA" id="ARBA00022801"/>
    </source>
</evidence>
<organism evidence="2 3">
    <name type="scientific">Polychaeton citri CBS 116435</name>
    <dbReference type="NCBI Taxonomy" id="1314669"/>
    <lineage>
        <taxon>Eukaryota</taxon>
        <taxon>Fungi</taxon>
        <taxon>Dikarya</taxon>
        <taxon>Ascomycota</taxon>
        <taxon>Pezizomycotina</taxon>
        <taxon>Dothideomycetes</taxon>
        <taxon>Dothideomycetidae</taxon>
        <taxon>Capnodiales</taxon>
        <taxon>Capnodiaceae</taxon>
        <taxon>Polychaeton</taxon>
    </lineage>
</organism>
<dbReference type="PANTHER" id="PTHR43316:SF3">
    <property type="entry name" value="HALOACID DEHALOGENASE, TYPE II (AFU_ORTHOLOGUE AFUA_2G07750)-RELATED"/>
    <property type="match status" value="1"/>
</dbReference>
<dbReference type="Gene3D" id="1.10.150.240">
    <property type="entry name" value="Putative phosphatase, domain 2"/>
    <property type="match status" value="1"/>
</dbReference>